<evidence type="ECO:0000313" key="2">
    <source>
        <dbReference type="EMBL" id="KAL3508819.1"/>
    </source>
</evidence>
<reference evidence="2 3" key="1">
    <citation type="submission" date="2024-11" db="EMBL/GenBank/DDBJ databases">
        <title>A near-complete genome assembly of Cinchona calisaya.</title>
        <authorList>
            <person name="Lian D.C."/>
            <person name="Zhao X.W."/>
            <person name="Wei L."/>
        </authorList>
    </citation>
    <scope>NUCLEOTIDE SEQUENCE [LARGE SCALE GENOMIC DNA]</scope>
    <source>
        <tissue evidence="2">Nenye</tissue>
    </source>
</reference>
<dbReference type="EMBL" id="JBJUIK010000012">
    <property type="protein sequence ID" value="KAL3508819.1"/>
    <property type="molecule type" value="Genomic_DNA"/>
</dbReference>
<dbReference type="AlphaFoldDB" id="A0ABD2YQ39"/>
<evidence type="ECO:0000259" key="1">
    <source>
        <dbReference type="SMART" id="SM00579"/>
    </source>
</evidence>
<feature type="domain" description="FBD" evidence="1">
    <location>
        <begin position="269"/>
        <end position="340"/>
    </location>
</feature>
<dbReference type="InterPro" id="IPR053772">
    <property type="entry name" value="At1g61320/At1g61330-like"/>
</dbReference>
<dbReference type="SUPFAM" id="SSF52047">
    <property type="entry name" value="RNI-like"/>
    <property type="match status" value="1"/>
</dbReference>
<proteinExistence type="predicted"/>
<dbReference type="InterPro" id="IPR032675">
    <property type="entry name" value="LRR_dom_sf"/>
</dbReference>
<dbReference type="Pfam" id="PF23622">
    <property type="entry name" value="LRR_At1g61320_AtMIF1"/>
    <property type="match status" value="1"/>
</dbReference>
<gene>
    <name evidence="2" type="ORF">ACH5RR_028220</name>
</gene>
<name>A0ABD2YQ39_9GENT</name>
<organism evidence="2 3">
    <name type="scientific">Cinchona calisaya</name>
    <dbReference type="NCBI Taxonomy" id="153742"/>
    <lineage>
        <taxon>Eukaryota</taxon>
        <taxon>Viridiplantae</taxon>
        <taxon>Streptophyta</taxon>
        <taxon>Embryophyta</taxon>
        <taxon>Tracheophyta</taxon>
        <taxon>Spermatophyta</taxon>
        <taxon>Magnoliopsida</taxon>
        <taxon>eudicotyledons</taxon>
        <taxon>Gunneridae</taxon>
        <taxon>Pentapetalae</taxon>
        <taxon>asterids</taxon>
        <taxon>lamiids</taxon>
        <taxon>Gentianales</taxon>
        <taxon>Rubiaceae</taxon>
        <taxon>Cinchonoideae</taxon>
        <taxon>Cinchoneae</taxon>
        <taxon>Cinchona</taxon>
    </lineage>
</organism>
<keyword evidence="3" id="KW-1185">Reference proteome</keyword>
<protein>
    <recommendedName>
        <fullName evidence="1">FBD domain-containing protein</fullName>
    </recommendedName>
</protein>
<evidence type="ECO:0000313" key="3">
    <source>
        <dbReference type="Proteomes" id="UP001630127"/>
    </source>
</evidence>
<dbReference type="Gene3D" id="3.80.10.10">
    <property type="entry name" value="Ribonuclease Inhibitor"/>
    <property type="match status" value="1"/>
</dbReference>
<dbReference type="InterPro" id="IPR006566">
    <property type="entry name" value="FBD"/>
</dbReference>
<dbReference type="SMART" id="SM00579">
    <property type="entry name" value="FBD"/>
    <property type="match status" value="1"/>
</dbReference>
<dbReference type="PANTHER" id="PTHR34145">
    <property type="entry name" value="OS02G0105600 PROTEIN"/>
    <property type="match status" value="1"/>
</dbReference>
<dbReference type="PANTHER" id="PTHR34145:SF28">
    <property type="entry name" value="F-BOX DOMAIN-CONTAINING PROTEIN"/>
    <property type="match status" value="1"/>
</dbReference>
<sequence>MLEEIQIWIEHLKMNKRVEELSLVGLQSIFFDKPFSPPKPVSFFQGRTLRKLELQSLKISDASLFEGCSNLKTLMLDSVSLSNETLVKIIFNCIFLENLVLIGCKKLVNFKIQDKRLKYLEVKNLYLDKFDLCAENLSFLSLSNVSCSSQRIFIECPNLNEFRFYSTSYTHSKMTSQFTTSEFLARFSGLLAKQGMELQNFNCYNLRVLRTSFDLNSMDHIIILRFILRVWTNLQSLHIINEVSTRISDDHLPCVPYPEYMFWEGHLVDSITHHLKVVHIKGFTGKEREMTFVLHLIRNATRLEKLVIEFDNACPKLEEDAKRKLLLVPKASFNASIILN</sequence>
<dbReference type="Proteomes" id="UP001630127">
    <property type="component" value="Unassembled WGS sequence"/>
</dbReference>
<comment type="caution">
    <text evidence="2">The sequence shown here is derived from an EMBL/GenBank/DDBJ whole genome shotgun (WGS) entry which is preliminary data.</text>
</comment>
<accession>A0ABD2YQ39</accession>
<dbReference type="InterPro" id="IPR055357">
    <property type="entry name" value="LRR_At1g61320_AtMIF1"/>
</dbReference>